<gene>
    <name evidence="2" type="ORF">AVEN_221653_1</name>
</gene>
<organism evidence="2 3">
    <name type="scientific">Araneus ventricosus</name>
    <name type="common">Orbweaver spider</name>
    <name type="synonym">Epeira ventricosa</name>
    <dbReference type="NCBI Taxonomy" id="182803"/>
    <lineage>
        <taxon>Eukaryota</taxon>
        <taxon>Metazoa</taxon>
        <taxon>Ecdysozoa</taxon>
        <taxon>Arthropoda</taxon>
        <taxon>Chelicerata</taxon>
        <taxon>Arachnida</taxon>
        <taxon>Araneae</taxon>
        <taxon>Araneomorphae</taxon>
        <taxon>Entelegynae</taxon>
        <taxon>Araneoidea</taxon>
        <taxon>Araneidae</taxon>
        <taxon>Araneus</taxon>
    </lineage>
</organism>
<dbReference type="AlphaFoldDB" id="A0A4Y2T0F9"/>
<dbReference type="Proteomes" id="UP000499080">
    <property type="component" value="Unassembled WGS sequence"/>
</dbReference>
<evidence type="ECO:0000313" key="3">
    <source>
        <dbReference type="Proteomes" id="UP000499080"/>
    </source>
</evidence>
<evidence type="ECO:0000256" key="1">
    <source>
        <dbReference type="SAM" id="MobiDB-lite"/>
    </source>
</evidence>
<sequence>MLLDFPFSTRNKVYKFFGNKTTFNIHNVTTSTTPTHTAKPRENEQRSPLSRLLITGPPSRTAHNWTTPIHLTLAQLLATREGGPVVSTTRGPRIQPNHAKTNNALRSPDCS</sequence>
<comment type="caution">
    <text evidence="2">The sequence shown here is derived from an EMBL/GenBank/DDBJ whole genome shotgun (WGS) entry which is preliminary data.</text>
</comment>
<feature type="region of interest" description="Disordered" evidence="1">
    <location>
        <begin position="28"/>
        <end position="49"/>
    </location>
</feature>
<evidence type="ECO:0000313" key="2">
    <source>
        <dbReference type="EMBL" id="GBN93370.1"/>
    </source>
</evidence>
<protein>
    <submittedName>
        <fullName evidence="2">Uncharacterized protein</fullName>
    </submittedName>
</protein>
<feature type="region of interest" description="Disordered" evidence="1">
    <location>
        <begin position="82"/>
        <end position="111"/>
    </location>
</feature>
<name>A0A4Y2T0F9_ARAVE</name>
<proteinExistence type="predicted"/>
<dbReference type="EMBL" id="BGPR01024915">
    <property type="protein sequence ID" value="GBN93370.1"/>
    <property type="molecule type" value="Genomic_DNA"/>
</dbReference>
<reference evidence="2 3" key="1">
    <citation type="journal article" date="2019" name="Sci. Rep.">
        <title>Orb-weaving spider Araneus ventricosus genome elucidates the spidroin gene catalogue.</title>
        <authorList>
            <person name="Kono N."/>
            <person name="Nakamura H."/>
            <person name="Ohtoshi R."/>
            <person name="Moran D.A.P."/>
            <person name="Shinohara A."/>
            <person name="Yoshida Y."/>
            <person name="Fujiwara M."/>
            <person name="Mori M."/>
            <person name="Tomita M."/>
            <person name="Arakawa K."/>
        </authorList>
    </citation>
    <scope>NUCLEOTIDE SEQUENCE [LARGE SCALE GENOMIC DNA]</scope>
</reference>
<accession>A0A4Y2T0F9</accession>
<feature type="compositionally biased region" description="Polar residues" evidence="1">
    <location>
        <begin position="98"/>
        <end position="111"/>
    </location>
</feature>
<keyword evidence="3" id="KW-1185">Reference proteome</keyword>